<keyword evidence="2" id="KW-0472">Membrane</keyword>
<feature type="compositionally biased region" description="Basic and acidic residues" evidence="1">
    <location>
        <begin position="256"/>
        <end position="285"/>
    </location>
</feature>
<evidence type="ECO:0000256" key="2">
    <source>
        <dbReference type="SAM" id="Phobius"/>
    </source>
</evidence>
<dbReference type="Proteomes" id="UP000578077">
    <property type="component" value="Unassembled WGS sequence"/>
</dbReference>
<evidence type="ECO:0000256" key="1">
    <source>
        <dbReference type="SAM" id="MobiDB-lite"/>
    </source>
</evidence>
<organism evidence="3 4">
    <name type="scientific">Streptomonospora salina</name>
    <dbReference type="NCBI Taxonomy" id="104205"/>
    <lineage>
        <taxon>Bacteria</taxon>
        <taxon>Bacillati</taxon>
        <taxon>Actinomycetota</taxon>
        <taxon>Actinomycetes</taxon>
        <taxon>Streptosporangiales</taxon>
        <taxon>Nocardiopsidaceae</taxon>
        <taxon>Streptomonospora</taxon>
    </lineage>
</organism>
<keyword evidence="4" id="KW-1185">Reference proteome</keyword>
<sequence length="354" mass="38747">MDESDREIVDASIAWPVSRIEDAGHTVGVVTAKAPEHFYADFAQKGREGEPRRTSRHELRIDHLAQSDDWLERKGVARPTAASRSRIAQSFLEIGAMLARHGVVYGDWSYSNAMWDGEQGRVYLIDMDSCGLGDRAWIESPGWEDRLFPHPKRLTRAADDYRLTLLALRALTGERDASQALEALPTALRRGEFGRQARAMLDADTDAARPGIGAVSAALAASESRLEPSRPVGSGVVGYRRVRRVGGRSVPAPAKRMPDSSTETRTRPGTFRRSDRATDGTDRHRNAGARTTTEPLSPVRRGGVERARGTGTVRRSARVPAAVVGRRQRRRPILASGLLVATVAALLMAVLAFL</sequence>
<evidence type="ECO:0000313" key="3">
    <source>
        <dbReference type="EMBL" id="MBB5998168.1"/>
    </source>
</evidence>
<dbReference type="EMBL" id="JACHLY010000001">
    <property type="protein sequence ID" value="MBB5998168.1"/>
    <property type="molecule type" value="Genomic_DNA"/>
</dbReference>
<accession>A0A841EAT9</accession>
<evidence type="ECO:0008006" key="5">
    <source>
        <dbReference type="Google" id="ProtNLM"/>
    </source>
</evidence>
<dbReference type="RefSeq" id="WP_184634294.1">
    <property type="nucleotide sequence ID" value="NZ_BAABKT010000019.1"/>
</dbReference>
<dbReference type="SUPFAM" id="SSF56112">
    <property type="entry name" value="Protein kinase-like (PK-like)"/>
    <property type="match status" value="1"/>
</dbReference>
<dbReference type="InterPro" id="IPR011009">
    <property type="entry name" value="Kinase-like_dom_sf"/>
</dbReference>
<evidence type="ECO:0000313" key="4">
    <source>
        <dbReference type="Proteomes" id="UP000578077"/>
    </source>
</evidence>
<dbReference type="AlphaFoldDB" id="A0A841EAT9"/>
<feature type="transmembrane region" description="Helical" evidence="2">
    <location>
        <begin position="333"/>
        <end position="353"/>
    </location>
</feature>
<feature type="region of interest" description="Disordered" evidence="1">
    <location>
        <begin position="247"/>
        <end position="313"/>
    </location>
</feature>
<keyword evidence="2" id="KW-1133">Transmembrane helix</keyword>
<dbReference type="Gene3D" id="1.10.510.10">
    <property type="entry name" value="Transferase(Phosphotransferase) domain 1"/>
    <property type="match status" value="1"/>
</dbReference>
<keyword evidence="2" id="KW-0812">Transmembrane</keyword>
<reference evidence="3 4" key="1">
    <citation type="submission" date="2020-08" db="EMBL/GenBank/DDBJ databases">
        <title>Sequencing the genomes of 1000 actinobacteria strains.</title>
        <authorList>
            <person name="Klenk H.-P."/>
        </authorList>
    </citation>
    <scope>NUCLEOTIDE SEQUENCE [LARGE SCALE GENOMIC DNA]</scope>
    <source>
        <strain evidence="3 4">DSM 44593</strain>
    </source>
</reference>
<protein>
    <recommendedName>
        <fullName evidence="5">Protein kinase domain-containing protein</fullName>
    </recommendedName>
</protein>
<comment type="caution">
    <text evidence="3">The sequence shown here is derived from an EMBL/GenBank/DDBJ whole genome shotgun (WGS) entry which is preliminary data.</text>
</comment>
<proteinExistence type="predicted"/>
<gene>
    <name evidence="3" type="ORF">HNR25_001919</name>
</gene>
<name>A0A841EAT9_9ACTN</name>